<evidence type="ECO:0000313" key="2">
    <source>
        <dbReference type="Proteomes" id="UP000321055"/>
    </source>
</evidence>
<gene>
    <name evidence="1" type="ORF">E6Q60_12125</name>
</gene>
<proteinExistence type="predicted"/>
<name>A0A5C7VQ49_9PROT</name>
<protein>
    <submittedName>
        <fullName evidence="1">Uncharacterized protein</fullName>
    </submittedName>
</protein>
<sequence length="120" mass="13710">MAPMVQHKLFFVQENFAVFLICNQKIDHLLIKINCYQAVKITLMRDANLQRLSKIRDLPDLRRIQQSQFPADDARTGQVITPSISLKNFPASGVSLAYEAAIQIDRLFGIFPEILDYSTI</sequence>
<reference evidence="1 2" key="1">
    <citation type="submission" date="2018-09" db="EMBL/GenBank/DDBJ databases">
        <title>Metagenome Assembled Genomes from an Advanced Water Purification Facility.</title>
        <authorList>
            <person name="Stamps B.W."/>
            <person name="Spear J.R."/>
        </authorList>
    </citation>
    <scope>NUCLEOTIDE SEQUENCE [LARGE SCALE GENOMIC DNA]</scope>
    <source>
        <strain evidence="1">Bin_54_1</strain>
    </source>
</reference>
<organism evidence="1 2">
    <name type="scientific">Nitrosomonas oligotropha</name>
    <dbReference type="NCBI Taxonomy" id="42354"/>
    <lineage>
        <taxon>Bacteria</taxon>
        <taxon>Pseudomonadati</taxon>
        <taxon>Pseudomonadota</taxon>
        <taxon>Betaproteobacteria</taxon>
        <taxon>Nitrosomonadales</taxon>
        <taxon>Nitrosomonadaceae</taxon>
        <taxon>Nitrosomonas</taxon>
    </lineage>
</organism>
<dbReference type="Proteomes" id="UP000321055">
    <property type="component" value="Unassembled WGS sequence"/>
</dbReference>
<dbReference type="AlphaFoldDB" id="A0A5C7VQ49"/>
<evidence type="ECO:0000313" key="1">
    <source>
        <dbReference type="EMBL" id="TXI26622.1"/>
    </source>
</evidence>
<comment type="caution">
    <text evidence="1">The sequence shown here is derived from an EMBL/GenBank/DDBJ whole genome shotgun (WGS) entry which is preliminary data.</text>
</comment>
<accession>A0A5C7VQ49</accession>
<dbReference type="EMBL" id="SSFX01000097">
    <property type="protein sequence ID" value="TXI26622.1"/>
    <property type="molecule type" value="Genomic_DNA"/>
</dbReference>